<keyword evidence="2" id="KW-0732">Signal</keyword>
<dbReference type="InParanoid" id="A0A0D1EBC9"/>
<keyword evidence="4" id="KW-1185">Reference proteome</keyword>
<accession>A0A0D1EBC9</accession>
<evidence type="ECO:0000313" key="3">
    <source>
        <dbReference type="EMBL" id="KIS71640.1"/>
    </source>
</evidence>
<dbReference type="Proteomes" id="UP000000561">
    <property type="component" value="Chromosome 1"/>
</dbReference>
<reference evidence="3 4" key="1">
    <citation type="journal article" date="2006" name="Nature">
        <title>Insights from the genome of the biotrophic fungal plant pathogen Ustilago maydis.</title>
        <authorList>
            <person name="Kamper J."/>
            <person name="Kahmann R."/>
            <person name="Bolker M."/>
            <person name="Ma L.J."/>
            <person name="Brefort T."/>
            <person name="Saville B.J."/>
            <person name="Banuett F."/>
            <person name="Kronstad J.W."/>
            <person name="Gold S.E."/>
            <person name="Muller O."/>
            <person name="Perlin M.H."/>
            <person name="Wosten H.A."/>
            <person name="de Vries R."/>
            <person name="Ruiz-Herrera J."/>
            <person name="Reynaga-Pena C.G."/>
            <person name="Snetselaar K."/>
            <person name="McCann M."/>
            <person name="Perez-Martin J."/>
            <person name="Feldbrugge M."/>
            <person name="Basse C.W."/>
            <person name="Steinberg G."/>
            <person name="Ibeas J.I."/>
            <person name="Holloman W."/>
            <person name="Guzman P."/>
            <person name="Farman M."/>
            <person name="Stajich J.E."/>
            <person name="Sentandreu R."/>
            <person name="Gonzalez-Prieto J.M."/>
            <person name="Kennell J.C."/>
            <person name="Molina L."/>
            <person name="Schirawski J."/>
            <person name="Mendoza-Mendoza A."/>
            <person name="Greilinger D."/>
            <person name="Munch K."/>
            <person name="Rossel N."/>
            <person name="Scherer M."/>
            <person name="Vranes M."/>
            <person name="Ladendorf O."/>
            <person name="Vincon V."/>
            <person name="Fuchs U."/>
            <person name="Sandrock B."/>
            <person name="Meng S."/>
            <person name="Ho E.C."/>
            <person name="Cahill M.J."/>
            <person name="Boyce K.J."/>
            <person name="Klose J."/>
            <person name="Klosterman S.J."/>
            <person name="Deelstra H.J."/>
            <person name="Ortiz-Castellanos L."/>
            <person name="Li W."/>
            <person name="Sanchez-Alonso P."/>
            <person name="Schreier P.H."/>
            <person name="Hauser-Hahn I."/>
            <person name="Vaupel M."/>
            <person name="Koopmann E."/>
            <person name="Friedrich G."/>
            <person name="Voss H."/>
            <person name="Schluter T."/>
            <person name="Margolis J."/>
            <person name="Platt D."/>
            <person name="Swimmer C."/>
            <person name="Gnirke A."/>
            <person name="Chen F."/>
            <person name="Vysotskaia V."/>
            <person name="Mannhaupt G."/>
            <person name="Guldener U."/>
            <person name="Munsterkotter M."/>
            <person name="Haase D."/>
            <person name="Oesterheld M."/>
            <person name="Mewes H.W."/>
            <person name="Mauceli E.W."/>
            <person name="DeCaprio D."/>
            <person name="Wade C.M."/>
            <person name="Butler J."/>
            <person name="Young S."/>
            <person name="Jaffe D.B."/>
            <person name="Calvo S."/>
            <person name="Nusbaum C."/>
            <person name="Galagan J."/>
            <person name="Birren B.W."/>
        </authorList>
    </citation>
    <scope>NUCLEOTIDE SEQUENCE [LARGE SCALE GENOMIC DNA]</scope>
    <source>
        <strain evidence="4">DSM 14603 / FGSC 9021 / UM521</strain>
    </source>
</reference>
<name>A0A0D1EBC9_MYCMD</name>
<feature type="region of interest" description="Disordered" evidence="1">
    <location>
        <begin position="171"/>
        <end position="237"/>
    </location>
</feature>
<dbReference type="OrthoDB" id="2528391at2759"/>
<evidence type="ECO:0000313" key="4">
    <source>
        <dbReference type="Proteomes" id="UP000000561"/>
    </source>
</evidence>
<evidence type="ECO:0000256" key="2">
    <source>
        <dbReference type="SAM" id="SignalP"/>
    </source>
</evidence>
<dbReference type="AlphaFoldDB" id="A0A0D1EBC9"/>
<gene>
    <name evidence="3" type="ORF">UMAG_00081</name>
</gene>
<protein>
    <submittedName>
        <fullName evidence="3">Uncharacterized protein</fullName>
    </submittedName>
</protein>
<organism evidence="3 4">
    <name type="scientific">Mycosarcoma maydis</name>
    <name type="common">Corn smut fungus</name>
    <name type="synonym">Ustilago maydis</name>
    <dbReference type="NCBI Taxonomy" id="5270"/>
    <lineage>
        <taxon>Eukaryota</taxon>
        <taxon>Fungi</taxon>
        <taxon>Dikarya</taxon>
        <taxon>Basidiomycota</taxon>
        <taxon>Ustilaginomycotina</taxon>
        <taxon>Ustilaginomycetes</taxon>
        <taxon>Ustilaginales</taxon>
        <taxon>Ustilaginaceae</taxon>
        <taxon>Mycosarcoma</taxon>
    </lineage>
</organism>
<evidence type="ECO:0000256" key="1">
    <source>
        <dbReference type="SAM" id="MobiDB-lite"/>
    </source>
</evidence>
<feature type="chain" id="PRO_5002240793" evidence="2">
    <location>
        <begin position="23"/>
        <end position="261"/>
    </location>
</feature>
<dbReference type="EMBL" id="CM003140">
    <property type="protein sequence ID" value="KIS71640.1"/>
    <property type="molecule type" value="Genomic_DNA"/>
</dbReference>
<dbReference type="VEuPathDB" id="FungiDB:UMAG_00081"/>
<dbReference type="RefSeq" id="XP_011386048.1">
    <property type="nucleotide sequence ID" value="XM_011387746.1"/>
</dbReference>
<sequence>MAPLAKLVTAAAILTAPALAAAAPKLEIRQYQDPNSTLVIDEPSCDFYQCTIYWSPGQQVAVNWYNPPSQGNVQIDLMTNNNSQVAYTVGVAPPTSSTCDAGAGYGQPGPDGRQCGGFVFTVPSSWNAGNYTALRAMSTQDENLQSFTDKIYITHNSTTSDNAPFSIVSGSTVGGTSSTTASSSTGTPAAGTTTRSSASVAPTSSGASASRTSASTSNTSTGSTASPTTSGRPNGALSCSSSSAAAFSLAAASVVGLTILL</sequence>
<dbReference type="GeneID" id="23561482"/>
<proteinExistence type="predicted"/>
<dbReference type="KEGG" id="uma:UMAG_00081"/>
<dbReference type="STRING" id="237631.A0A0D1EBC9"/>
<feature type="signal peptide" evidence="2">
    <location>
        <begin position="1"/>
        <end position="22"/>
    </location>
</feature>
<dbReference type="OMA" id="YQCTIYW"/>
<dbReference type="eggNOG" id="ENOG502SSKW">
    <property type="taxonomic scope" value="Eukaryota"/>
</dbReference>